<organism evidence="6 7">
    <name type="scientific">Candidatus Mycosynbacter amalyticus</name>
    <dbReference type="NCBI Taxonomy" id="2665156"/>
    <lineage>
        <taxon>Bacteria</taxon>
        <taxon>Candidatus Saccharimonadota</taxon>
        <taxon>Candidatus Saccharimonadota incertae sedis</taxon>
        <taxon>Candidatus Mycosynbacter</taxon>
    </lineage>
</organism>
<evidence type="ECO:0000256" key="2">
    <source>
        <dbReference type="ARBA" id="ARBA00022801"/>
    </source>
</evidence>
<dbReference type="CDD" id="cd02883">
    <property type="entry name" value="NUDIX_Hydrolase"/>
    <property type="match status" value="1"/>
</dbReference>
<accession>A0A857MMM5</accession>
<evidence type="ECO:0000313" key="6">
    <source>
        <dbReference type="EMBL" id="QHN43085.1"/>
    </source>
</evidence>
<reference evidence="6" key="1">
    <citation type="journal article" date="2021" name="Nat. Microbiol.">
        <title>Cocultivation of an ultrasmall environmental parasitic bacterium with lytic ability against bacteria associated with wastewater foams.</title>
        <authorList>
            <person name="Batinovic S."/>
            <person name="Rose J.J.A."/>
            <person name="Ratcliffe J."/>
            <person name="Seviour R.J."/>
            <person name="Petrovski S."/>
        </authorList>
    </citation>
    <scope>NUCLEOTIDE SEQUENCE</scope>
    <source>
        <strain evidence="6">JR1</strain>
    </source>
</reference>
<dbReference type="InterPro" id="IPR020476">
    <property type="entry name" value="Nudix_hydrolase"/>
</dbReference>
<dbReference type="InterPro" id="IPR000086">
    <property type="entry name" value="NUDIX_hydrolase_dom"/>
</dbReference>
<keyword evidence="3" id="KW-0460">Magnesium</keyword>
<dbReference type="GO" id="GO:0016787">
    <property type="term" value="F:hydrolase activity"/>
    <property type="evidence" value="ECO:0007669"/>
    <property type="project" value="UniProtKB-KW"/>
</dbReference>
<keyword evidence="7" id="KW-1185">Reference proteome</keyword>
<feature type="domain" description="Nudix hydrolase" evidence="5">
    <location>
        <begin position="28"/>
        <end position="155"/>
    </location>
</feature>
<dbReference type="PROSITE" id="PS00893">
    <property type="entry name" value="NUDIX_BOX"/>
    <property type="match status" value="1"/>
</dbReference>
<dbReference type="AlphaFoldDB" id="A0A857MMM5"/>
<dbReference type="EMBL" id="CP045921">
    <property type="protein sequence ID" value="QHN43085.1"/>
    <property type="molecule type" value="Genomic_DNA"/>
</dbReference>
<gene>
    <name evidence="6" type="ORF">GII36_04480</name>
</gene>
<proteinExistence type="inferred from homology"/>
<dbReference type="Proteomes" id="UP001059824">
    <property type="component" value="Chromosome"/>
</dbReference>
<dbReference type="SUPFAM" id="SSF55811">
    <property type="entry name" value="Nudix"/>
    <property type="match status" value="1"/>
</dbReference>
<dbReference type="Pfam" id="PF00293">
    <property type="entry name" value="NUDIX"/>
    <property type="match status" value="1"/>
</dbReference>
<comment type="similarity">
    <text evidence="4">Belongs to the Nudix hydrolase family.</text>
</comment>
<dbReference type="Gene3D" id="3.90.79.10">
    <property type="entry name" value="Nucleoside Triphosphate Pyrophosphohydrolase"/>
    <property type="match status" value="1"/>
</dbReference>
<dbReference type="PANTHER" id="PTHR43046">
    <property type="entry name" value="GDP-MANNOSE MANNOSYL HYDROLASE"/>
    <property type="match status" value="1"/>
</dbReference>
<dbReference type="InterPro" id="IPR020084">
    <property type="entry name" value="NUDIX_hydrolase_CS"/>
</dbReference>
<sequence length="161" mass="18201">MMWRSYYFMMKLIGPLALTVFYLLNNITRAKRARALVIAPEGQILLVMNSLGDRRWTLPGGGMKRHETPEVAALRELAEELDLEIGADRVISLGELPSGSYRAPIVLVRLRAEELLLVRADKFEIYAYRWCDLDRLPTPIQPVVHGALGLLSARDELATIK</sequence>
<protein>
    <submittedName>
        <fullName evidence="6">NUDIX domain-containing protein</fullName>
    </submittedName>
</protein>
<comment type="cofactor">
    <cofactor evidence="1">
        <name>Mg(2+)</name>
        <dbReference type="ChEBI" id="CHEBI:18420"/>
    </cofactor>
</comment>
<dbReference type="PANTHER" id="PTHR43046:SF12">
    <property type="entry name" value="GDP-MANNOSE MANNOSYL HYDROLASE"/>
    <property type="match status" value="1"/>
</dbReference>
<dbReference type="PROSITE" id="PS51462">
    <property type="entry name" value="NUDIX"/>
    <property type="match status" value="1"/>
</dbReference>
<name>A0A857MMM5_9BACT</name>
<evidence type="ECO:0000256" key="3">
    <source>
        <dbReference type="ARBA" id="ARBA00022842"/>
    </source>
</evidence>
<evidence type="ECO:0000313" key="7">
    <source>
        <dbReference type="Proteomes" id="UP001059824"/>
    </source>
</evidence>
<evidence type="ECO:0000256" key="4">
    <source>
        <dbReference type="RuleBase" id="RU003476"/>
    </source>
</evidence>
<evidence type="ECO:0000256" key="1">
    <source>
        <dbReference type="ARBA" id="ARBA00001946"/>
    </source>
</evidence>
<keyword evidence="2 4" id="KW-0378">Hydrolase</keyword>
<dbReference type="PRINTS" id="PR00502">
    <property type="entry name" value="NUDIXFAMILY"/>
</dbReference>
<dbReference type="InterPro" id="IPR015797">
    <property type="entry name" value="NUDIX_hydrolase-like_dom_sf"/>
</dbReference>
<dbReference type="KEGG" id="mama:GII36_04480"/>
<evidence type="ECO:0000259" key="5">
    <source>
        <dbReference type="PROSITE" id="PS51462"/>
    </source>
</evidence>